<evidence type="ECO:0000256" key="1">
    <source>
        <dbReference type="ARBA" id="ARBA00004123"/>
    </source>
</evidence>
<dbReference type="Pfam" id="PF00493">
    <property type="entry name" value="MCM"/>
    <property type="match status" value="1"/>
</dbReference>
<dbReference type="Pfam" id="PF17207">
    <property type="entry name" value="MCM_OB"/>
    <property type="match status" value="1"/>
</dbReference>
<dbReference type="SUPFAM" id="SSF50249">
    <property type="entry name" value="Nucleic acid-binding proteins"/>
    <property type="match status" value="1"/>
</dbReference>
<dbReference type="SMART" id="SM00382">
    <property type="entry name" value="AAA"/>
    <property type="match status" value="1"/>
</dbReference>
<evidence type="ECO:0000256" key="14">
    <source>
        <dbReference type="RuleBase" id="RU004070"/>
    </source>
</evidence>
<keyword evidence="6" id="KW-0378">Hydrolase</keyword>
<comment type="caution">
    <text evidence="17">The sequence shown here is derived from an EMBL/GenBank/DDBJ whole genome shotgun (WGS) entry which is preliminary data.</text>
</comment>
<dbReference type="InterPro" id="IPR041562">
    <property type="entry name" value="MCM_lid"/>
</dbReference>
<dbReference type="PROSITE" id="PS50051">
    <property type="entry name" value="MCM_2"/>
    <property type="match status" value="1"/>
</dbReference>
<protein>
    <recommendedName>
        <fullName evidence="3">DNA helicase</fullName>
        <ecNumber evidence="3">3.6.4.12</ecNumber>
    </recommendedName>
    <alternativeName>
        <fullName evidence="12">Minichromosome maintenance 9</fullName>
    </alternativeName>
</protein>
<keyword evidence="18" id="KW-1185">Reference proteome</keyword>
<comment type="subcellular location">
    <subcellularLocation>
        <location evidence="1">Nucleus</location>
    </subcellularLocation>
</comment>
<evidence type="ECO:0000256" key="11">
    <source>
        <dbReference type="ARBA" id="ARBA00023242"/>
    </source>
</evidence>
<feature type="compositionally biased region" description="Basic and acidic residues" evidence="15">
    <location>
        <begin position="691"/>
        <end position="701"/>
    </location>
</feature>
<gene>
    <name evidence="17" type="ORF">CEUSTIGMA_g2041.t1</name>
</gene>
<dbReference type="EC" id="3.6.4.12" evidence="3"/>
<dbReference type="GO" id="GO:0005524">
    <property type="term" value="F:ATP binding"/>
    <property type="evidence" value="ECO:0007669"/>
    <property type="project" value="UniProtKB-KW"/>
</dbReference>
<sequence>MATQLLSQAVCFIFKYYTQDVHNLLLSSDFDSHHGFTVNFLMLADSQIKLAEALMKIPIQTLQILDEALLKVQDIVKQRAVAEQHVNHKSMEIKSLAHVRLLKLPWDLMHPTPHMGRPAIGAIASYHMNKLISVSGTVTRAGSVKMYEYCKLFECSRCHLRLHVRCRLDEGGAVNLPETCPRADKPCTGNKFKQVTDESPLFTGHQEVRLQEKSQCLAMATMPASIIAVLQDELADSIRPGEDVVLTGVIVPRWEGFKSAERCCAELVLLVNNVEIISKGKDTEEEVPQVLKDMFEDFWTRQLDYPLRARNRIVAAVCPQLHGLFLLKLAVLLMLEGGVERASDVSGGASKLRGSIHMLLIGDPGLGKSQIMKFASRVSGRSVVTTGKGSSGAGLTVTAVKDSGGAWVLEAGALVLADGGLCCIDEFDGIRDADRAMLHEAMEQQTLHVAKAGMVTTLSTRTSVLAATNPRKGWTCSKPLAEATNLSGPLLSRFDVILVMTDIRNPLRDQAISQHVLHSQQQKKESTVPSNASVSTPSTSFSSLGPSIAPSGWTIDVLRHYVTWTKQYFKPAMSEAAEVVISAYFQVLRNSDHQCASRTTIRMLESLVRISQAHAKLMARHTVTQQDAVMAVLMVETSQNCLMVIGTDYAVQTSFPADPDAEQEVISRRILQALGLTIQSPLALPAPSRRQLPEQSKEDVPPQKSLASRPSTHDALSIPARSTRSNSDASTSSQALKIFNSFREGSSNNHVSSRDGPAISGPAMHASHNASRHWQELAAQAPSCSGSNPPLFRLGHCSNMGSFSSEPHSESQMRVSGQPRPLVSLEPKSFRLSSLNRDSLCPNVKASGAHLKPWERSALREGNLAMSCKGSGSSDRTVCHSLSPFRHASTLILESNDQKENAGMKMRKPRHPAFLVNVFDTFDVVDLSDDASLS</sequence>
<keyword evidence="10" id="KW-0234">DNA repair</keyword>
<evidence type="ECO:0000256" key="4">
    <source>
        <dbReference type="ARBA" id="ARBA00022741"/>
    </source>
</evidence>
<dbReference type="Gene3D" id="2.40.50.140">
    <property type="entry name" value="Nucleic acid-binding proteins"/>
    <property type="match status" value="1"/>
</dbReference>
<evidence type="ECO:0000313" key="17">
    <source>
        <dbReference type="EMBL" id="GAX74593.1"/>
    </source>
</evidence>
<comment type="catalytic activity">
    <reaction evidence="13">
        <text>ATP + H2O = ADP + phosphate + H(+)</text>
        <dbReference type="Rhea" id="RHEA:13065"/>
        <dbReference type="ChEBI" id="CHEBI:15377"/>
        <dbReference type="ChEBI" id="CHEBI:15378"/>
        <dbReference type="ChEBI" id="CHEBI:30616"/>
        <dbReference type="ChEBI" id="CHEBI:43474"/>
        <dbReference type="ChEBI" id="CHEBI:456216"/>
        <dbReference type="EC" id="3.6.4.12"/>
    </reaction>
</comment>
<feature type="region of interest" description="Disordered" evidence="15">
    <location>
        <begin position="682"/>
        <end position="732"/>
    </location>
</feature>
<evidence type="ECO:0000256" key="10">
    <source>
        <dbReference type="ARBA" id="ARBA00023204"/>
    </source>
</evidence>
<accession>A0A250WUS5</accession>
<dbReference type="SUPFAM" id="SSF52540">
    <property type="entry name" value="P-loop containing nucleoside triphosphate hydrolases"/>
    <property type="match status" value="1"/>
</dbReference>
<dbReference type="GO" id="GO:0003697">
    <property type="term" value="F:single-stranded DNA binding"/>
    <property type="evidence" value="ECO:0007669"/>
    <property type="project" value="TreeGrafter"/>
</dbReference>
<evidence type="ECO:0000256" key="6">
    <source>
        <dbReference type="ARBA" id="ARBA00022801"/>
    </source>
</evidence>
<dbReference type="GO" id="GO:0005634">
    <property type="term" value="C:nucleus"/>
    <property type="evidence" value="ECO:0007669"/>
    <property type="project" value="UniProtKB-SubCell"/>
</dbReference>
<organism evidence="17 18">
    <name type="scientific">Chlamydomonas eustigma</name>
    <dbReference type="NCBI Taxonomy" id="1157962"/>
    <lineage>
        <taxon>Eukaryota</taxon>
        <taxon>Viridiplantae</taxon>
        <taxon>Chlorophyta</taxon>
        <taxon>core chlorophytes</taxon>
        <taxon>Chlorophyceae</taxon>
        <taxon>CS clade</taxon>
        <taxon>Chlamydomonadales</taxon>
        <taxon>Chlamydomonadaceae</taxon>
        <taxon>Chlamydomonas</taxon>
    </lineage>
</organism>
<evidence type="ECO:0000256" key="13">
    <source>
        <dbReference type="ARBA" id="ARBA00047995"/>
    </source>
</evidence>
<dbReference type="GO" id="GO:0016787">
    <property type="term" value="F:hydrolase activity"/>
    <property type="evidence" value="ECO:0007669"/>
    <property type="project" value="UniProtKB-KW"/>
</dbReference>
<evidence type="ECO:0000256" key="15">
    <source>
        <dbReference type="SAM" id="MobiDB-lite"/>
    </source>
</evidence>
<feature type="region of interest" description="Disordered" evidence="15">
    <location>
        <begin position="744"/>
        <end position="774"/>
    </location>
</feature>
<dbReference type="Pfam" id="PF17855">
    <property type="entry name" value="MCM_lid"/>
    <property type="match status" value="1"/>
</dbReference>
<dbReference type="InterPro" id="IPR003593">
    <property type="entry name" value="AAA+_ATPase"/>
</dbReference>
<dbReference type="Proteomes" id="UP000232323">
    <property type="component" value="Unassembled WGS sequence"/>
</dbReference>
<dbReference type="EMBL" id="BEGY01000008">
    <property type="protein sequence ID" value="GAX74593.1"/>
    <property type="molecule type" value="Genomic_DNA"/>
</dbReference>
<keyword evidence="4 14" id="KW-0547">Nucleotide-binding</keyword>
<evidence type="ECO:0000256" key="8">
    <source>
        <dbReference type="ARBA" id="ARBA00022840"/>
    </source>
</evidence>
<keyword evidence="5" id="KW-0227">DNA damage</keyword>
<dbReference type="GO" id="GO:0017116">
    <property type="term" value="F:single-stranded DNA helicase activity"/>
    <property type="evidence" value="ECO:0007669"/>
    <property type="project" value="TreeGrafter"/>
</dbReference>
<dbReference type="InterPro" id="IPR031327">
    <property type="entry name" value="MCM"/>
</dbReference>
<keyword evidence="11" id="KW-0539">Nucleus</keyword>
<evidence type="ECO:0000256" key="9">
    <source>
        <dbReference type="ARBA" id="ARBA00023125"/>
    </source>
</evidence>
<keyword evidence="7" id="KW-0347">Helicase</keyword>
<dbReference type="OrthoDB" id="271325at2759"/>
<dbReference type="PANTHER" id="PTHR11630:SF48">
    <property type="entry name" value="DNA HELICASE MCM9"/>
    <property type="match status" value="1"/>
</dbReference>
<reference evidence="17 18" key="1">
    <citation type="submission" date="2017-08" db="EMBL/GenBank/DDBJ databases">
        <title>Acidophilic green algal genome provides insights into adaptation to an acidic environment.</title>
        <authorList>
            <person name="Hirooka S."/>
            <person name="Hirose Y."/>
            <person name="Kanesaki Y."/>
            <person name="Higuchi S."/>
            <person name="Fujiwara T."/>
            <person name="Onuma R."/>
            <person name="Era A."/>
            <person name="Ohbayashi R."/>
            <person name="Uzuka A."/>
            <person name="Nozaki H."/>
            <person name="Yoshikawa H."/>
            <person name="Miyagishima S.Y."/>
        </authorList>
    </citation>
    <scope>NUCLEOTIDE SEQUENCE [LARGE SCALE GENOMIC DNA]</scope>
    <source>
        <strain evidence="17 18">NIES-2499</strain>
    </source>
</reference>
<evidence type="ECO:0000313" key="18">
    <source>
        <dbReference type="Proteomes" id="UP000232323"/>
    </source>
</evidence>
<evidence type="ECO:0000256" key="5">
    <source>
        <dbReference type="ARBA" id="ARBA00022763"/>
    </source>
</evidence>
<dbReference type="InterPro" id="IPR058768">
    <property type="entry name" value="MCM9_N"/>
</dbReference>
<dbReference type="GO" id="GO:0042555">
    <property type="term" value="C:MCM complex"/>
    <property type="evidence" value="ECO:0007669"/>
    <property type="project" value="TreeGrafter"/>
</dbReference>
<dbReference type="SMART" id="SM00350">
    <property type="entry name" value="MCM"/>
    <property type="match status" value="1"/>
</dbReference>
<dbReference type="Pfam" id="PF26066">
    <property type="entry name" value="MCM9_N"/>
    <property type="match status" value="1"/>
</dbReference>
<dbReference type="GO" id="GO:0000724">
    <property type="term" value="P:double-strand break repair via homologous recombination"/>
    <property type="evidence" value="ECO:0007669"/>
    <property type="project" value="TreeGrafter"/>
</dbReference>
<feature type="domain" description="MCM C-terminal AAA(+) ATPase" evidence="16">
    <location>
        <begin position="309"/>
        <end position="516"/>
    </location>
</feature>
<feature type="compositionally biased region" description="Low complexity" evidence="15">
    <location>
        <begin position="720"/>
        <end position="732"/>
    </location>
</feature>
<feature type="region of interest" description="Disordered" evidence="15">
    <location>
        <begin position="515"/>
        <end position="543"/>
    </location>
</feature>
<dbReference type="InterPro" id="IPR012340">
    <property type="entry name" value="NA-bd_OB-fold"/>
</dbReference>
<evidence type="ECO:0000256" key="2">
    <source>
        <dbReference type="ARBA" id="ARBA00008010"/>
    </source>
</evidence>
<evidence type="ECO:0000259" key="16">
    <source>
        <dbReference type="PROSITE" id="PS50051"/>
    </source>
</evidence>
<dbReference type="AlphaFoldDB" id="A0A250WUS5"/>
<comment type="similarity">
    <text evidence="2 14">Belongs to the MCM family.</text>
</comment>
<dbReference type="PRINTS" id="PR01657">
    <property type="entry name" value="MCMFAMILY"/>
</dbReference>
<feature type="compositionally biased region" description="Low complexity" evidence="15">
    <location>
        <begin position="527"/>
        <end position="543"/>
    </location>
</feature>
<proteinExistence type="inferred from homology"/>
<dbReference type="InterPro" id="IPR033762">
    <property type="entry name" value="MCM_OB"/>
</dbReference>
<evidence type="ECO:0000256" key="12">
    <source>
        <dbReference type="ARBA" id="ARBA00042301"/>
    </source>
</evidence>
<name>A0A250WUS5_9CHLO</name>
<evidence type="ECO:0000256" key="3">
    <source>
        <dbReference type="ARBA" id="ARBA00012551"/>
    </source>
</evidence>
<dbReference type="Gene3D" id="3.40.50.300">
    <property type="entry name" value="P-loop containing nucleotide triphosphate hydrolases"/>
    <property type="match status" value="1"/>
</dbReference>
<dbReference type="Gene3D" id="2.20.28.10">
    <property type="match status" value="1"/>
</dbReference>
<dbReference type="PANTHER" id="PTHR11630">
    <property type="entry name" value="DNA REPLICATION LICENSING FACTOR MCM FAMILY MEMBER"/>
    <property type="match status" value="1"/>
</dbReference>
<dbReference type="STRING" id="1157962.A0A250WUS5"/>
<dbReference type="InterPro" id="IPR027417">
    <property type="entry name" value="P-loop_NTPase"/>
</dbReference>
<dbReference type="InterPro" id="IPR001208">
    <property type="entry name" value="MCM_dom"/>
</dbReference>
<evidence type="ECO:0000256" key="7">
    <source>
        <dbReference type="ARBA" id="ARBA00022806"/>
    </source>
</evidence>
<keyword evidence="8 14" id="KW-0067">ATP-binding</keyword>
<keyword evidence="9 14" id="KW-0238">DNA-binding</keyword>